<sequence length="34" mass="3866">MPGFMVITGWRCPWSLMSEEPICCLSSTETTQRS</sequence>
<accession>A0A0E9VFW3</accession>
<protein>
    <submittedName>
        <fullName evidence="1">Uncharacterized protein</fullName>
    </submittedName>
</protein>
<reference evidence="1" key="2">
    <citation type="journal article" date="2015" name="Fish Shellfish Immunol.">
        <title>Early steps in the European eel (Anguilla anguilla)-Vibrio vulnificus interaction in the gills: Role of the RtxA13 toxin.</title>
        <authorList>
            <person name="Callol A."/>
            <person name="Pajuelo D."/>
            <person name="Ebbesson L."/>
            <person name="Teles M."/>
            <person name="MacKenzie S."/>
            <person name="Amaro C."/>
        </authorList>
    </citation>
    <scope>NUCLEOTIDE SEQUENCE</scope>
</reference>
<name>A0A0E9VFW3_ANGAN</name>
<dbReference type="AlphaFoldDB" id="A0A0E9VFW3"/>
<reference evidence="1" key="1">
    <citation type="submission" date="2014-11" db="EMBL/GenBank/DDBJ databases">
        <authorList>
            <person name="Amaro Gonzalez C."/>
        </authorList>
    </citation>
    <scope>NUCLEOTIDE SEQUENCE</scope>
</reference>
<evidence type="ECO:0000313" key="1">
    <source>
        <dbReference type="EMBL" id="JAH76093.1"/>
    </source>
</evidence>
<dbReference type="EMBL" id="GBXM01039175">
    <property type="protein sequence ID" value="JAH69402.1"/>
    <property type="molecule type" value="Transcribed_RNA"/>
</dbReference>
<organism evidence="1">
    <name type="scientific">Anguilla anguilla</name>
    <name type="common">European freshwater eel</name>
    <name type="synonym">Muraena anguilla</name>
    <dbReference type="NCBI Taxonomy" id="7936"/>
    <lineage>
        <taxon>Eukaryota</taxon>
        <taxon>Metazoa</taxon>
        <taxon>Chordata</taxon>
        <taxon>Craniata</taxon>
        <taxon>Vertebrata</taxon>
        <taxon>Euteleostomi</taxon>
        <taxon>Actinopterygii</taxon>
        <taxon>Neopterygii</taxon>
        <taxon>Teleostei</taxon>
        <taxon>Anguilliformes</taxon>
        <taxon>Anguillidae</taxon>
        <taxon>Anguilla</taxon>
    </lineage>
</organism>
<dbReference type="EMBL" id="GBXM01032484">
    <property type="protein sequence ID" value="JAH76093.1"/>
    <property type="molecule type" value="Transcribed_RNA"/>
</dbReference>
<proteinExistence type="predicted"/>